<keyword evidence="4" id="KW-1185">Reference proteome</keyword>
<evidence type="ECO:0000313" key="4">
    <source>
        <dbReference type="Proteomes" id="UP000649328"/>
    </source>
</evidence>
<organism evidence="3 4">
    <name type="scientific">Metschnikowia pulcherrima</name>
    <dbReference type="NCBI Taxonomy" id="27326"/>
    <lineage>
        <taxon>Eukaryota</taxon>
        <taxon>Fungi</taxon>
        <taxon>Dikarya</taxon>
        <taxon>Ascomycota</taxon>
        <taxon>Saccharomycotina</taxon>
        <taxon>Pichiomycetes</taxon>
        <taxon>Metschnikowiaceae</taxon>
        <taxon>Metschnikowia</taxon>
    </lineage>
</organism>
<proteinExistence type="predicted"/>
<dbReference type="Proteomes" id="UP000649328">
    <property type="component" value="Unassembled WGS sequence"/>
</dbReference>
<gene>
    <name evidence="3" type="ORF">HF325_000608</name>
</gene>
<keyword evidence="2" id="KW-0472">Membrane</keyword>
<sequence>MTQHPFRFAGYCFVFVIAFTLTFGFANVLLFVYLSSREDAKEHDRKLKEALEKEKTSEKEKVSELTEEEMIAQITGKATGTSARDTTTRKIR</sequence>
<keyword evidence="1" id="KW-0175">Coiled coil</keyword>
<keyword evidence="2" id="KW-0812">Transmembrane</keyword>
<feature type="coiled-coil region" evidence="1">
    <location>
        <begin position="40"/>
        <end position="68"/>
    </location>
</feature>
<reference evidence="3" key="1">
    <citation type="submission" date="2020-10" db="EMBL/GenBank/DDBJ databases">
        <title>The Whole-Genome Sequence of Metschnikowia persimmonesis, a Novel Endophytic Yeast Species Isolated from Medicinal Plant Diospyros kaki Thumb.</title>
        <authorList>
            <person name="Rahmat E."/>
            <person name="Kang Y."/>
        </authorList>
    </citation>
    <scope>NUCLEOTIDE SEQUENCE</scope>
    <source>
        <strain evidence="3">KIOM G15050</strain>
    </source>
</reference>
<comment type="caution">
    <text evidence="3">The sequence shown here is derived from an EMBL/GenBank/DDBJ whole genome shotgun (WGS) entry which is preliminary data.</text>
</comment>
<feature type="transmembrane region" description="Helical" evidence="2">
    <location>
        <begin position="6"/>
        <end position="34"/>
    </location>
</feature>
<evidence type="ECO:0000256" key="1">
    <source>
        <dbReference type="SAM" id="Coils"/>
    </source>
</evidence>
<dbReference type="EMBL" id="JACBPP010000001">
    <property type="protein sequence ID" value="KAF8005151.1"/>
    <property type="molecule type" value="Genomic_DNA"/>
</dbReference>
<dbReference type="AlphaFoldDB" id="A0A8H7GZL3"/>
<keyword evidence="2" id="KW-1133">Transmembrane helix</keyword>
<evidence type="ECO:0000313" key="3">
    <source>
        <dbReference type="EMBL" id="KAF8005151.1"/>
    </source>
</evidence>
<accession>A0A8H7GZL3</accession>
<name>A0A8H7GZL3_9ASCO</name>
<protein>
    <submittedName>
        <fullName evidence="3">Uncharacterized protein</fullName>
    </submittedName>
</protein>
<evidence type="ECO:0000256" key="2">
    <source>
        <dbReference type="SAM" id="Phobius"/>
    </source>
</evidence>